<evidence type="ECO:0000313" key="1">
    <source>
        <dbReference type="EMBL" id="OIK23874.1"/>
    </source>
</evidence>
<name>A0A1J4PT35_9ACTN</name>
<protein>
    <submittedName>
        <fullName evidence="1">Uncharacterized protein</fullName>
    </submittedName>
</protein>
<dbReference type="AlphaFoldDB" id="A0A1J4PT35"/>
<evidence type="ECO:0000313" key="2">
    <source>
        <dbReference type="Proteomes" id="UP000034838"/>
    </source>
</evidence>
<organism evidence="1 2">
    <name type="scientific">Streptomyces malaysiense</name>
    <dbReference type="NCBI Taxonomy" id="1428626"/>
    <lineage>
        <taxon>Bacteria</taxon>
        <taxon>Bacillati</taxon>
        <taxon>Actinomycetota</taxon>
        <taxon>Actinomycetes</taxon>
        <taxon>Kitasatosporales</taxon>
        <taxon>Streptomycetaceae</taxon>
        <taxon>Streptomyces</taxon>
    </lineage>
</organism>
<keyword evidence="2" id="KW-1185">Reference proteome</keyword>
<gene>
    <name evidence="1" type="ORF">VT52_029915</name>
</gene>
<sequence>MTTRSGLDYPPLLDALFAHSAEADGEVTLSPFPVLNVMRAREVWSMLSLMAPGIEHRTGTDEDGSRMTWMLHPDGSWARARTAPDEGTATVHQGGPRRLYDMLDEIRWRWPEHGELPVYGAQVTISSDGETTLSRGGWAATL</sequence>
<reference evidence="1" key="1">
    <citation type="submission" date="2016-10" db="EMBL/GenBank/DDBJ databases">
        <title>Genome sequence of Streptomyces malaysiense MUSC 136.</title>
        <authorList>
            <person name="Lee L.-H."/>
            <person name="Ser H.-L."/>
        </authorList>
    </citation>
    <scope>NUCLEOTIDE SEQUENCE [LARGE SCALE GENOMIC DNA]</scope>
    <source>
        <strain evidence="1">MUSC 136</strain>
    </source>
</reference>
<comment type="caution">
    <text evidence="1">The sequence shown here is derived from an EMBL/GenBank/DDBJ whole genome shotgun (WGS) entry which is preliminary data.</text>
</comment>
<dbReference type="Proteomes" id="UP000034838">
    <property type="component" value="Unassembled WGS sequence"/>
</dbReference>
<dbReference type="RefSeq" id="WP_053055633.1">
    <property type="nucleotide sequence ID" value="NZ_LBDA02000086.1"/>
</dbReference>
<accession>A0A1J4PT35</accession>
<dbReference type="EMBL" id="LBDA02000086">
    <property type="protein sequence ID" value="OIK23874.1"/>
    <property type="molecule type" value="Genomic_DNA"/>
</dbReference>
<proteinExistence type="predicted"/>